<protein>
    <recommendedName>
        <fullName evidence="1">Formyl transferase N-terminal domain-containing protein</fullName>
    </recommendedName>
</protein>
<name>X1SVU5_9ZZZZ</name>
<proteinExistence type="predicted"/>
<dbReference type="AlphaFoldDB" id="X1SVU5"/>
<evidence type="ECO:0000313" key="2">
    <source>
        <dbReference type="EMBL" id="GAI97068.1"/>
    </source>
</evidence>
<comment type="caution">
    <text evidence="2">The sequence shown here is derived from an EMBL/GenBank/DDBJ whole genome shotgun (WGS) entry which is preliminary data.</text>
</comment>
<dbReference type="CDD" id="cd08653">
    <property type="entry name" value="FMT_core_like_3"/>
    <property type="match status" value="1"/>
</dbReference>
<dbReference type="Pfam" id="PF00551">
    <property type="entry name" value="Formyl_trans_N"/>
    <property type="match status" value="1"/>
</dbReference>
<reference evidence="2" key="1">
    <citation type="journal article" date="2014" name="Front. Microbiol.">
        <title>High frequency of phylogenetically diverse reductive dehalogenase-homologous genes in deep subseafloor sedimentary metagenomes.</title>
        <authorList>
            <person name="Kawai M."/>
            <person name="Futagami T."/>
            <person name="Toyoda A."/>
            <person name="Takaki Y."/>
            <person name="Nishi S."/>
            <person name="Hori S."/>
            <person name="Arai W."/>
            <person name="Tsubouchi T."/>
            <person name="Morono Y."/>
            <person name="Uchiyama I."/>
            <person name="Ito T."/>
            <person name="Fujiyama A."/>
            <person name="Inagaki F."/>
            <person name="Takami H."/>
        </authorList>
    </citation>
    <scope>NUCLEOTIDE SEQUENCE</scope>
    <source>
        <strain evidence="2">Expedition CK06-06</strain>
    </source>
</reference>
<feature type="domain" description="Formyl transferase N-terminal" evidence="1">
    <location>
        <begin position="77"/>
        <end position="170"/>
    </location>
</feature>
<dbReference type="InterPro" id="IPR036477">
    <property type="entry name" value="Formyl_transf_N_sf"/>
</dbReference>
<evidence type="ECO:0000259" key="1">
    <source>
        <dbReference type="Pfam" id="PF00551"/>
    </source>
</evidence>
<accession>X1SVU5</accession>
<dbReference type="EMBL" id="BARW01019590">
    <property type="protein sequence ID" value="GAI97068.1"/>
    <property type="molecule type" value="Genomic_DNA"/>
</dbReference>
<sequence>MKVIILTTDTLHHTYFIQEIAKIFPIAGITVETHSRQAPFDTYHPFEKDRDLYEKGVFFGNDDVKLSDFASTLAVKSINGNDATEHLRRIRPDIVIVFGTGKIKQHVIDVCPEGFINLHGGNSEEYRGLDSHLWAIYHNDFNNIITTLHRLNEKLDDGDIILQSTIPLKRGMGIHEIRRYNTEVCVELTFSAIDMFRRFGHFISRPQC</sequence>
<gene>
    <name evidence="2" type="ORF">S12H4_33264</name>
</gene>
<feature type="non-terminal residue" evidence="2">
    <location>
        <position position="208"/>
    </location>
</feature>
<dbReference type="Gene3D" id="3.40.50.170">
    <property type="entry name" value="Formyl transferase, N-terminal domain"/>
    <property type="match status" value="1"/>
</dbReference>
<dbReference type="InterPro" id="IPR002376">
    <property type="entry name" value="Formyl_transf_N"/>
</dbReference>
<dbReference type="SUPFAM" id="SSF53328">
    <property type="entry name" value="Formyltransferase"/>
    <property type="match status" value="1"/>
</dbReference>
<organism evidence="2">
    <name type="scientific">marine sediment metagenome</name>
    <dbReference type="NCBI Taxonomy" id="412755"/>
    <lineage>
        <taxon>unclassified sequences</taxon>
        <taxon>metagenomes</taxon>
        <taxon>ecological metagenomes</taxon>
    </lineage>
</organism>